<proteinExistence type="inferred from homology"/>
<feature type="binding site" evidence="11">
    <location>
        <position position="176"/>
    </location>
    <ligand>
        <name>pyridoxal 5'-phosphate</name>
        <dbReference type="ChEBI" id="CHEBI:597326"/>
    </ligand>
</feature>
<comment type="function">
    <text evidence="1 11">Catalyzes the reversible conversion of 3-phosphohydroxypyruvate to phosphoserine and of 3-hydroxy-2-oxo-4-phosphonooxybutanoate to phosphohydroxythreonine.</text>
</comment>
<dbReference type="Gene3D" id="3.40.640.10">
    <property type="entry name" value="Type I PLP-dependent aspartate aminotransferase-like (Major domain)"/>
    <property type="match status" value="1"/>
</dbReference>
<comment type="pathway">
    <text evidence="2 11 12">Amino-acid biosynthesis; L-serine biosynthesis; L-serine from 3-phospho-D-glycerate: step 2/3.</text>
</comment>
<evidence type="ECO:0000313" key="15">
    <source>
        <dbReference type="Proteomes" id="UP000319756"/>
    </source>
</evidence>
<evidence type="ECO:0000259" key="13">
    <source>
        <dbReference type="Pfam" id="PF00266"/>
    </source>
</evidence>
<organism evidence="14 15">
    <name type="scientific">Salicibibacter halophilus</name>
    <dbReference type="NCBI Taxonomy" id="2502791"/>
    <lineage>
        <taxon>Bacteria</taxon>
        <taxon>Bacillati</taxon>
        <taxon>Bacillota</taxon>
        <taxon>Bacilli</taxon>
        <taxon>Bacillales</taxon>
        <taxon>Bacillaceae</taxon>
        <taxon>Salicibibacter</taxon>
    </lineage>
</organism>
<feature type="binding site" evidence="11">
    <location>
        <position position="199"/>
    </location>
    <ligand>
        <name>pyridoxal 5'-phosphate</name>
        <dbReference type="ChEBI" id="CHEBI:597326"/>
    </ligand>
</feature>
<evidence type="ECO:0000256" key="1">
    <source>
        <dbReference type="ARBA" id="ARBA00003483"/>
    </source>
</evidence>
<dbReference type="InterPro" id="IPR015422">
    <property type="entry name" value="PyrdxlP-dep_Trfase_small"/>
</dbReference>
<keyword evidence="11" id="KW-0963">Cytoplasm</keyword>
<keyword evidence="7 11" id="KW-0663">Pyridoxal phosphate</keyword>
<comment type="catalytic activity">
    <reaction evidence="10 11 12">
        <text>O-phospho-L-serine + 2-oxoglutarate = 3-phosphooxypyruvate + L-glutamate</text>
        <dbReference type="Rhea" id="RHEA:14329"/>
        <dbReference type="ChEBI" id="CHEBI:16810"/>
        <dbReference type="ChEBI" id="CHEBI:18110"/>
        <dbReference type="ChEBI" id="CHEBI:29985"/>
        <dbReference type="ChEBI" id="CHEBI:57524"/>
        <dbReference type="EC" id="2.6.1.52"/>
    </reaction>
</comment>
<dbReference type="NCBIfam" id="TIGR01364">
    <property type="entry name" value="serC_1"/>
    <property type="match status" value="1"/>
</dbReference>
<evidence type="ECO:0000256" key="10">
    <source>
        <dbReference type="ARBA" id="ARBA00049007"/>
    </source>
</evidence>
<evidence type="ECO:0000256" key="8">
    <source>
        <dbReference type="ARBA" id="ARBA00023299"/>
    </source>
</evidence>
<comment type="similarity">
    <text evidence="3 11">Belongs to the class-V pyridoxal-phosphate-dependent aminotransferase family. SerC subfamily.</text>
</comment>
<sequence length="368" mass="41249">MTNERIHNFNAGPAALPPEVLRQAASELENFNGTGMSIMEHSHRGESYESVHYETIETVKRLLGISDAYDVLLLQGGASLQFAMLPYNLLSPSRKANYILTGSWSEKAKKEADHLGETYSGASGKEDHYKRIPDFETIDTTVDDAYIHLTSNNTIYGTAWQDFSRLSEWEAPVVADMSSDLFSRPLPVENFDLIYAGAQKNIGPSGVTLVIISKTLLEKTKTIAREVPAIMRYHTHAEKASLYNTPPTFAVYMMRNTLRWIEANGGLQAMEARNREKAGRLYDAIDESDGFYRGHAHPSSRSNMNVTFTLPSEELTEQFLEDAKEREFSGLNGHRSVGGCRASIYNAVSLESCEALRDFMVSFQKKHR</sequence>
<dbReference type="KEGG" id="sale:EPH95_17840"/>
<protein>
    <recommendedName>
        <fullName evidence="11">Phosphoserine aminotransferase</fullName>
        <ecNumber evidence="11">2.6.1.52</ecNumber>
    </recommendedName>
    <alternativeName>
        <fullName evidence="11">Phosphohydroxythreonine aminotransferase</fullName>
        <shortName evidence="11">PSAT</shortName>
    </alternativeName>
</protein>
<dbReference type="UniPathway" id="UPA00135">
    <property type="reaction ID" value="UER00197"/>
</dbReference>
<feature type="binding site" evidence="11">
    <location>
        <position position="44"/>
    </location>
    <ligand>
        <name>L-glutamate</name>
        <dbReference type="ChEBI" id="CHEBI:29985"/>
    </ligand>
</feature>
<dbReference type="EMBL" id="CP035485">
    <property type="protein sequence ID" value="QDI92800.1"/>
    <property type="molecule type" value="Genomic_DNA"/>
</dbReference>
<dbReference type="FunFam" id="3.40.640.10:FF:000010">
    <property type="entry name" value="Phosphoserine aminotransferase"/>
    <property type="match status" value="1"/>
</dbReference>
<dbReference type="PROSITE" id="PS00595">
    <property type="entry name" value="AA_TRANSFER_CLASS_5"/>
    <property type="match status" value="1"/>
</dbReference>
<dbReference type="InterPro" id="IPR000192">
    <property type="entry name" value="Aminotrans_V_dom"/>
</dbReference>
<gene>
    <name evidence="11 14" type="primary">serC</name>
    <name evidence="14" type="ORF">EPH95_17840</name>
</gene>
<dbReference type="Pfam" id="PF00266">
    <property type="entry name" value="Aminotran_5"/>
    <property type="match status" value="1"/>
</dbReference>
<comment type="subcellular location">
    <subcellularLocation>
        <location evidence="11">Cytoplasm</location>
    </subcellularLocation>
</comment>
<comment type="cofactor">
    <cofactor evidence="11">
        <name>pyridoxal 5'-phosphate</name>
        <dbReference type="ChEBI" id="CHEBI:597326"/>
    </cofactor>
    <text evidence="11">Binds 1 pyridoxal phosphate per subunit.</text>
</comment>
<dbReference type="FunFam" id="3.90.1150.10:FF:000006">
    <property type="entry name" value="Phosphoserine aminotransferase"/>
    <property type="match status" value="1"/>
</dbReference>
<evidence type="ECO:0000256" key="6">
    <source>
        <dbReference type="ARBA" id="ARBA00022679"/>
    </source>
</evidence>
<keyword evidence="4 11" id="KW-0032">Aminotransferase</keyword>
<dbReference type="RefSeq" id="WP_142091296.1">
    <property type="nucleotide sequence ID" value="NZ_CP035485.1"/>
</dbReference>
<keyword evidence="8 11" id="KW-0718">Serine biosynthesis</keyword>
<comment type="catalytic activity">
    <reaction evidence="9 11">
        <text>4-(phosphooxy)-L-threonine + 2-oxoglutarate = (R)-3-hydroxy-2-oxo-4-phosphooxybutanoate + L-glutamate</text>
        <dbReference type="Rhea" id="RHEA:16573"/>
        <dbReference type="ChEBI" id="CHEBI:16810"/>
        <dbReference type="ChEBI" id="CHEBI:29985"/>
        <dbReference type="ChEBI" id="CHEBI:58452"/>
        <dbReference type="ChEBI" id="CHEBI:58538"/>
        <dbReference type="EC" id="2.6.1.52"/>
    </reaction>
</comment>
<dbReference type="NCBIfam" id="NF003764">
    <property type="entry name" value="PRK05355.1"/>
    <property type="match status" value="1"/>
</dbReference>
<dbReference type="PIRSF" id="PIRSF000525">
    <property type="entry name" value="SerC"/>
    <property type="match status" value="1"/>
</dbReference>
<feature type="binding site" evidence="11">
    <location>
        <begin position="78"/>
        <end position="79"/>
    </location>
    <ligand>
        <name>pyridoxal 5'-phosphate</name>
        <dbReference type="ChEBI" id="CHEBI:597326"/>
    </ligand>
</feature>
<name>A0A514LLQ5_9BACI</name>
<dbReference type="Gene3D" id="3.90.1150.10">
    <property type="entry name" value="Aspartate Aminotransferase, domain 1"/>
    <property type="match status" value="1"/>
</dbReference>
<dbReference type="HAMAP" id="MF_00160">
    <property type="entry name" value="SerC_aminotrans_5"/>
    <property type="match status" value="1"/>
</dbReference>
<evidence type="ECO:0000256" key="11">
    <source>
        <dbReference type="HAMAP-Rule" id="MF_00160"/>
    </source>
</evidence>
<dbReference type="GO" id="GO:0006564">
    <property type="term" value="P:L-serine biosynthetic process"/>
    <property type="evidence" value="ECO:0007669"/>
    <property type="project" value="UniProtKB-UniRule"/>
</dbReference>
<evidence type="ECO:0000256" key="12">
    <source>
        <dbReference type="RuleBase" id="RU004505"/>
    </source>
</evidence>
<feature type="binding site" evidence="11">
    <location>
        <begin position="244"/>
        <end position="245"/>
    </location>
    <ligand>
        <name>pyridoxal 5'-phosphate</name>
        <dbReference type="ChEBI" id="CHEBI:597326"/>
    </ligand>
</feature>
<evidence type="ECO:0000256" key="5">
    <source>
        <dbReference type="ARBA" id="ARBA00022605"/>
    </source>
</evidence>
<dbReference type="PANTHER" id="PTHR43247">
    <property type="entry name" value="PHOSPHOSERINE AMINOTRANSFERASE"/>
    <property type="match status" value="1"/>
</dbReference>
<dbReference type="PANTHER" id="PTHR43247:SF1">
    <property type="entry name" value="PHOSPHOSERINE AMINOTRANSFERASE"/>
    <property type="match status" value="1"/>
</dbReference>
<dbReference type="OrthoDB" id="9809412at2"/>
<feature type="binding site" evidence="11">
    <location>
        <position position="154"/>
    </location>
    <ligand>
        <name>pyridoxal 5'-phosphate</name>
        <dbReference type="ChEBI" id="CHEBI:597326"/>
    </ligand>
</feature>
<dbReference type="InterPro" id="IPR020578">
    <property type="entry name" value="Aminotrans_V_PyrdxlP_BS"/>
</dbReference>
<accession>A0A514LLQ5</accession>
<evidence type="ECO:0000313" key="14">
    <source>
        <dbReference type="EMBL" id="QDI92800.1"/>
    </source>
</evidence>
<evidence type="ECO:0000256" key="4">
    <source>
        <dbReference type="ARBA" id="ARBA00022576"/>
    </source>
</evidence>
<feature type="domain" description="Aminotransferase class V" evidence="13">
    <location>
        <begin position="6"/>
        <end position="356"/>
    </location>
</feature>
<feature type="binding site" evidence="11">
    <location>
        <position position="104"/>
    </location>
    <ligand>
        <name>pyridoxal 5'-phosphate</name>
        <dbReference type="ChEBI" id="CHEBI:597326"/>
    </ligand>
</feature>
<evidence type="ECO:0000256" key="9">
    <source>
        <dbReference type="ARBA" id="ARBA00047630"/>
    </source>
</evidence>
<dbReference type="EC" id="2.6.1.52" evidence="11"/>
<dbReference type="AlphaFoldDB" id="A0A514LLQ5"/>
<keyword evidence="15" id="KW-1185">Reference proteome</keyword>
<dbReference type="Proteomes" id="UP000319756">
    <property type="component" value="Chromosome"/>
</dbReference>
<feature type="modified residue" description="N6-(pyridoxal phosphate)lysine" evidence="11">
    <location>
        <position position="200"/>
    </location>
</feature>
<dbReference type="GO" id="GO:0004648">
    <property type="term" value="F:O-phospho-L-serine:2-oxoglutarate aminotransferase activity"/>
    <property type="evidence" value="ECO:0007669"/>
    <property type="project" value="UniProtKB-UniRule"/>
</dbReference>
<comment type="caution">
    <text evidence="11">Lacks conserved residue(s) required for the propagation of feature annotation.</text>
</comment>
<dbReference type="InterPro" id="IPR015424">
    <property type="entry name" value="PyrdxlP-dep_Trfase"/>
</dbReference>
<comment type="subunit">
    <text evidence="11">Homodimer.</text>
</comment>
<evidence type="ECO:0000256" key="2">
    <source>
        <dbReference type="ARBA" id="ARBA00005099"/>
    </source>
</evidence>
<keyword evidence="6 11" id="KW-0808">Transferase</keyword>
<dbReference type="InterPro" id="IPR022278">
    <property type="entry name" value="Pser_aminoTfrase"/>
</dbReference>
<dbReference type="GO" id="GO:0030170">
    <property type="term" value="F:pyridoxal phosphate binding"/>
    <property type="evidence" value="ECO:0007669"/>
    <property type="project" value="UniProtKB-UniRule"/>
</dbReference>
<keyword evidence="5 11" id="KW-0028">Amino-acid biosynthesis</keyword>
<dbReference type="InterPro" id="IPR015421">
    <property type="entry name" value="PyrdxlP-dep_Trfase_major"/>
</dbReference>
<reference evidence="15" key="1">
    <citation type="submission" date="2019-01" db="EMBL/GenBank/DDBJ databases">
        <title>Genomic analysis of Salicibibacter sp. NKC3-5.</title>
        <authorList>
            <person name="Oh Y.J."/>
        </authorList>
    </citation>
    <scope>NUCLEOTIDE SEQUENCE [LARGE SCALE GENOMIC DNA]</scope>
    <source>
        <strain evidence="15">NKC3-5</strain>
    </source>
</reference>
<evidence type="ECO:0000256" key="7">
    <source>
        <dbReference type="ARBA" id="ARBA00022898"/>
    </source>
</evidence>
<dbReference type="GO" id="GO:0005737">
    <property type="term" value="C:cytoplasm"/>
    <property type="evidence" value="ECO:0007669"/>
    <property type="project" value="UniProtKB-SubCell"/>
</dbReference>
<evidence type="ECO:0000256" key="3">
    <source>
        <dbReference type="ARBA" id="ARBA00006904"/>
    </source>
</evidence>
<dbReference type="SUPFAM" id="SSF53383">
    <property type="entry name" value="PLP-dependent transferases"/>
    <property type="match status" value="1"/>
</dbReference>